<evidence type="ECO:0000313" key="1">
    <source>
        <dbReference type="EMBL" id="DAD72973.1"/>
    </source>
</evidence>
<proteinExistence type="predicted"/>
<organism evidence="1">
    <name type="scientific">Siphoviridae sp. ctMAv2</name>
    <dbReference type="NCBI Taxonomy" id="2826258"/>
    <lineage>
        <taxon>Viruses</taxon>
        <taxon>Duplodnaviria</taxon>
        <taxon>Heunggongvirae</taxon>
        <taxon>Uroviricota</taxon>
        <taxon>Caudoviricetes</taxon>
    </lineage>
</organism>
<accession>A0A8S5LSE8</accession>
<dbReference type="EMBL" id="BK014727">
    <property type="protein sequence ID" value="DAD72973.1"/>
    <property type="molecule type" value="Genomic_DNA"/>
</dbReference>
<sequence length="56" mass="6461">MPRQIPPLVKISIKKARISPGNVGNKLKKLGINFIPRKKHQPLLIDALHLLFSYYR</sequence>
<protein>
    <submittedName>
        <fullName evidence="1">Uncharacterized protein</fullName>
    </submittedName>
</protein>
<reference evidence="1" key="1">
    <citation type="journal article" date="2021" name="Proc. Natl. Acad. Sci. U.S.A.">
        <title>A Catalog of Tens of Thousands of Viruses from Human Metagenomes Reveals Hidden Associations with Chronic Diseases.</title>
        <authorList>
            <person name="Tisza M.J."/>
            <person name="Buck C.B."/>
        </authorList>
    </citation>
    <scope>NUCLEOTIDE SEQUENCE</scope>
    <source>
        <strain evidence="1">CtMAv2</strain>
    </source>
</reference>
<name>A0A8S5LSE8_9CAUD</name>